<accession>A0A1I7NQ36</accession>
<feature type="region of interest" description="Disordered" evidence="1">
    <location>
        <begin position="1"/>
        <end position="42"/>
    </location>
</feature>
<evidence type="ECO:0000313" key="5">
    <source>
        <dbReference type="Proteomes" id="UP000199423"/>
    </source>
</evidence>
<organism evidence="4 5">
    <name type="scientific">Hyphomicrobium facile</name>
    <dbReference type="NCBI Taxonomy" id="51670"/>
    <lineage>
        <taxon>Bacteria</taxon>
        <taxon>Pseudomonadati</taxon>
        <taxon>Pseudomonadota</taxon>
        <taxon>Alphaproteobacteria</taxon>
        <taxon>Hyphomicrobiales</taxon>
        <taxon>Hyphomicrobiaceae</taxon>
        <taxon>Hyphomicrobium</taxon>
    </lineage>
</organism>
<keyword evidence="5" id="KW-1185">Reference proteome</keyword>
<proteinExistence type="predicted"/>
<feature type="compositionally biased region" description="Pro residues" evidence="1">
    <location>
        <begin position="1"/>
        <end position="12"/>
    </location>
</feature>
<dbReference type="AlphaFoldDB" id="A0A1I7NQ36"/>
<dbReference type="PANTHER" id="PTHR30441:SF4">
    <property type="entry name" value="PROTEIN ASMA"/>
    <property type="match status" value="1"/>
</dbReference>
<keyword evidence="2" id="KW-0472">Membrane</keyword>
<dbReference type="OrthoDB" id="5439561at2"/>
<dbReference type="STRING" id="51670.SAMN04488557_2734"/>
<dbReference type="GO" id="GO:0005886">
    <property type="term" value="C:plasma membrane"/>
    <property type="evidence" value="ECO:0007669"/>
    <property type="project" value="TreeGrafter"/>
</dbReference>
<evidence type="ECO:0000313" key="4">
    <source>
        <dbReference type="EMBL" id="SFV36752.1"/>
    </source>
</evidence>
<evidence type="ECO:0000256" key="2">
    <source>
        <dbReference type="SAM" id="Phobius"/>
    </source>
</evidence>
<protein>
    <submittedName>
        <fullName evidence="4">AsmA protein</fullName>
    </submittedName>
</protein>
<dbReference type="EMBL" id="FPCH01000003">
    <property type="protein sequence ID" value="SFV36752.1"/>
    <property type="molecule type" value="Genomic_DNA"/>
</dbReference>
<sequence>MPYTPAPPPLPTIRPSFERAPLGSGPRRTPPPPGGGGGRRVPPARRGGLWTGIIYVLLFIVAVGGAGIGYLVLNPPSDLIRQKIAEEVKARTGRDLIIAGRASFTFFPVLGLSLKDVSLSGPPGMDGAFLNAQALEASLDPMTLLERQPKITAVTLKNPVLDLRIDKEGRRNWKFAARSAPTRLAELQMPGTQRDTAPIEIAMAEAGGSGPDAADLKIENVRVENGRFRFTDDRTGKISEVSQVNVTLGLPSLQSPLVANGNLVWHNQRLDFDGKVADVRAIAAEKPTRLSFNARNSLITATYDGGFLIKEGAILDGKVSAQSNSARGLATWFGTQLPPVSGFGPMSIKGALKTALNVTVFSDAAFSLDGAAASGQIKVTTGGVRPWVEADLAVSELDLNKYLTGAVTGQETGPVAAEGKAKSAATPPPPAEEPPVAPKQPTPATPDQIQKLLEGSKVYGFAQREGWSSEPLNLTLLGVADGNARVSVEKLHFKNMSIGKSSVDVAVKNLAMQAKFNDVALYKGHGSGVLAVNGSGGSADVTANFKLDNVSAFPFLKDAANFGWVSGNANVALQLSANGANQLQLIESLNGTAGFQFADGAIVGFNLPGAIHGLTQGNLGALRTSPSEKTDFTALGASFTITNGVAQNQDLQLISPMLKVTGAGTVRMPERTVDYTVRPKLVASAEVQKGNSEASGIEVPVHITGSWDQPSYRPDFKAVLSDQDKTVETIKQIGKKFKGKNPNEIVDQLFGKKADEDPTSAAATNKKKAKDLLNKFLGKQDE</sequence>
<dbReference type="Pfam" id="PF05170">
    <property type="entry name" value="AsmA"/>
    <property type="match status" value="2"/>
</dbReference>
<feature type="domain" description="AsmA" evidence="3">
    <location>
        <begin position="364"/>
        <end position="651"/>
    </location>
</feature>
<keyword evidence="2" id="KW-0812">Transmembrane</keyword>
<reference evidence="5" key="1">
    <citation type="submission" date="2016-10" db="EMBL/GenBank/DDBJ databases">
        <authorList>
            <person name="Varghese N."/>
            <person name="Submissions S."/>
        </authorList>
    </citation>
    <scope>NUCLEOTIDE SEQUENCE [LARGE SCALE GENOMIC DNA]</scope>
    <source>
        <strain evidence="5">DSM 1565</strain>
    </source>
</reference>
<gene>
    <name evidence="4" type="ORF">SAMN04488557_2734</name>
</gene>
<feature type="transmembrane region" description="Helical" evidence="2">
    <location>
        <begin position="49"/>
        <end position="73"/>
    </location>
</feature>
<dbReference type="Proteomes" id="UP000199423">
    <property type="component" value="Unassembled WGS sequence"/>
</dbReference>
<feature type="domain" description="AsmA" evidence="3">
    <location>
        <begin position="53"/>
        <end position="263"/>
    </location>
</feature>
<dbReference type="InterPro" id="IPR007844">
    <property type="entry name" value="AsmA"/>
</dbReference>
<dbReference type="GO" id="GO:0090313">
    <property type="term" value="P:regulation of protein targeting to membrane"/>
    <property type="evidence" value="ECO:0007669"/>
    <property type="project" value="TreeGrafter"/>
</dbReference>
<dbReference type="InterPro" id="IPR052894">
    <property type="entry name" value="AsmA-related"/>
</dbReference>
<dbReference type="PANTHER" id="PTHR30441">
    <property type="entry name" value="DUF748 DOMAIN-CONTAINING PROTEIN"/>
    <property type="match status" value="1"/>
</dbReference>
<evidence type="ECO:0000256" key="1">
    <source>
        <dbReference type="SAM" id="MobiDB-lite"/>
    </source>
</evidence>
<dbReference type="RefSeq" id="WP_092868308.1">
    <property type="nucleotide sequence ID" value="NZ_FPCH01000003.1"/>
</dbReference>
<evidence type="ECO:0000259" key="3">
    <source>
        <dbReference type="Pfam" id="PF05170"/>
    </source>
</evidence>
<feature type="compositionally biased region" description="Pro residues" evidence="1">
    <location>
        <begin position="426"/>
        <end position="444"/>
    </location>
</feature>
<name>A0A1I7NQ36_9HYPH</name>
<keyword evidence="2" id="KW-1133">Transmembrane helix</keyword>
<feature type="region of interest" description="Disordered" evidence="1">
    <location>
        <begin position="410"/>
        <end position="447"/>
    </location>
</feature>